<dbReference type="AlphaFoldDB" id="A0A0E9NKU5"/>
<evidence type="ECO:0000313" key="3">
    <source>
        <dbReference type="Proteomes" id="UP000033140"/>
    </source>
</evidence>
<feature type="region of interest" description="Disordered" evidence="1">
    <location>
        <begin position="1"/>
        <end position="36"/>
    </location>
</feature>
<reference evidence="2 3" key="2">
    <citation type="journal article" date="2014" name="J. Gen. Appl. Microbiol.">
        <title>The early diverging ascomycetous budding yeast Saitoella complicata has three histone deacetylases belonging to the Clr6, Hos2, and Rpd3 lineages.</title>
        <authorList>
            <person name="Nishida H."/>
            <person name="Matsumoto T."/>
            <person name="Kondo S."/>
            <person name="Hamamoto M."/>
            <person name="Yoshikawa H."/>
        </authorList>
    </citation>
    <scope>NUCLEOTIDE SEQUENCE [LARGE SCALE GENOMIC DNA]</scope>
    <source>
        <strain evidence="2 3">NRRL Y-17804</strain>
    </source>
</reference>
<reference evidence="2 3" key="3">
    <citation type="journal article" date="2015" name="Genome Announc.">
        <title>Draft Genome Sequence of the Archiascomycetous Yeast Saitoella complicata.</title>
        <authorList>
            <person name="Yamauchi K."/>
            <person name="Kondo S."/>
            <person name="Hamamoto M."/>
            <person name="Takahashi Y."/>
            <person name="Ogura Y."/>
            <person name="Hayashi T."/>
            <person name="Nishida H."/>
        </authorList>
    </citation>
    <scope>NUCLEOTIDE SEQUENCE [LARGE SCALE GENOMIC DNA]</scope>
    <source>
        <strain evidence="2 3">NRRL Y-17804</strain>
    </source>
</reference>
<comment type="caution">
    <text evidence="2">The sequence shown here is derived from an EMBL/GenBank/DDBJ whole genome shotgun (WGS) entry which is preliminary data.</text>
</comment>
<accession>A0A0E9NKU5</accession>
<feature type="compositionally biased region" description="Polar residues" evidence="1">
    <location>
        <begin position="13"/>
        <end position="32"/>
    </location>
</feature>
<dbReference type="Proteomes" id="UP000033140">
    <property type="component" value="Unassembled WGS sequence"/>
</dbReference>
<protein>
    <submittedName>
        <fullName evidence="2">Uncharacterized protein</fullName>
    </submittedName>
</protein>
<name>A0A0E9NKU5_SAICN</name>
<gene>
    <name evidence="2" type="ORF">G7K_4621-t1</name>
</gene>
<proteinExistence type="predicted"/>
<reference evidence="2 3" key="1">
    <citation type="journal article" date="2011" name="J. Gen. Appl. Microbiol.">
        <title>Draft genome sequencing of the enigmatic yeast Saitoella complicata.</title>
        <authorList>
            <person name="Nishida H."/>
            <person name="Hamamoto M."/>
            <person name="Sugiyama J."/>
        </authorList>
    </citation>
    <scope>NUCLEOTIDE SEQUENCE [LARGE SCALE GENOMIC DNA]</scope>
    <source>
        <strain evidence="2 3">NRRL Y-17804</strain>
    </source>
</reference>
<feature type="region of interest" description="Disordered" evidence="1">
    <location>
        <begin position="52"/>
        <end position="75"/>
    </location>
</feature>
<sequence>MGASVHGWVADQGQKQVHQQTPKGSHTPNSTGMPRFIEVKSPVLGVKSYSPVKAEEQQGETVKQLSPLGPPSARLGLHNRIHSEELKTFHENKDCPSLTAYTSDALFVPRL</sequence>
<evidence type="ECO:0000256" key="1">
    <source>
        <dbReference type="SAM" id="MobiDB-lite"/>
    </source>
</evidence>
<evidence type="ECO:0000313" key="2">
    <source>
        <dbReference type="EMBL" id="GAO50497.1"/>
    </source>
</evidence>
<organism evidence="2 3">
    <name type="scientific">Saitoella complicata (strain BCRC 22490 / CBS 7301 / JCM 7358 / NBRC 10748 / NRRL Y-17804)</name>
    <dbReference type="NCBI Taxonomy" id="698492"/>
    <lineage>
        <taxon>Eukaryota</taxon>
        <taxon>Fungi</taxon>
        <taxon>Dikarya</taxon>
        <taxon>Ascomycota</taxon>
        <taxon>Taphrinomycotina</taxon>
        <taxon>Taphrinomycotina incertae sedis</taxon>
        <taxon>Saitoella</taxon>
    </lineage>
</organism>
<keyword evidence="3" id="KW-1185">Reference proteome</keyword>
<dbReference type="EMBL" id="BACD03000033">
    <property type="protein sequence ID" value="GAO50497.1"/>
    <property type="molecule type" value="Genomic_DNA"/>
</dbReference>